<accession>A0ABD1VS80</accession>
<proteinExistence type="inferred from homology"/>
<dbReference type="Gene3D" id="3.40.50.2000">
    <property type="entry name" value="Glycogen Phosphorylase B"/>
    <property type="match status" value="2"/>
</dbReference>
<evidence type="ECO:0000313" key="7">
    <source>
        <dbReference type="EMBL" id="KAL2540214.1"/>
    </source>
</evidence>
<keyword evidence="6" id="KW-0812">Transmembrane</keyword>
<keyword evidence="3 4" id="KW-0808">Transferase</keyword>
<comment type="similarity">
    <text evidence="1 4">Belongs to the UDP-glycosyltransferase family.</text>
</comment>
<dbReference type="FunFam" id="3.40.50.2000:FF:000095">
    <property type="entry name" value="Glycosyltransferase"/>
    <property type="match status" value="1"/>
</dbReference>
<evidence type="ECO:0000256" key="2">
    <source>
        <dbReference type="ARBA" id="ARBA00022676"/>
    </source>
</evidence>
<evidence type="ECO:0000256" key="5">
    <source>
        <dbReference type="RuleBase" id="RU362057"/>
    </source>
</evidence>
<keyword evidence="8" id="KW-1185">Reference proteome</keyword>
<evidence type="ECO:0000256" key="3">
    <source>
        <dbReference type="ARBA" id="ARBA00022679"/>
    </source>
</evidence>
<dbReference type="EMBL" id="JBFOLK010000001">
    <property type="protein sequence ID" value="KAL2540214.1"/>
    <property type="molecule type" value="Genomic_DNA"/>
</dbReference>
<sequence>MKVERIRRLVVVLYRQMWKVLFGLFAALILGLSSMMVTQEQQLINLVRCGIWNVPCVLMETIVLYPSPGMGHLISMVELGKFILKHHPSFTIDILIVPPSFNTGSTASYIDRVSAATKSITFHHLPTISLELDSFSSMEAVIFEAIRLSNPHVHQALKHISLTTTITALIIDFFCTPAISISTKLGIPTYYFFTSGISSLAFFLYLPTIHRNTVKSFKDLNSLVDVPGLPPIPSSDMVKPILDRASTEYACFLDFSLHLPKSAGVIVNSFNSLEPKTLKAVSEGSCNPDGATPPVFCIGPLLATEDQRSGTDGVHECLKWLDLQPSKSVVFLCFGSLGLFSDKQLKEIAIGLERSRQRFLWVVRSPPSEDKSKRFLPPPEPDLDSLLPIGFLDRTKDLGFVVKSWAPQVEVLNHKSIGGFVTHCGWNSVLEAVCAGVPMVAWPLYAEQKFNRVILVEDLKLALRINESEDGFVTAEEVESRVRELMDSDEGESLRKLTKEKEAEAKAAISEGGSSIVALAKLVESWKLH</sequence>
<keyword evidence="2 4" id="KW-0328">Glycosyltransferase</keyword>
<dbReference type="AlphaFoldDB" id="A0ABD1VS80"/>
<dbReference type="InterPro" id="IPR002213">
    <property type="entry name" value="UDP_glucos_trans"/>
</dbReference>
<evidence type="ECO:0000256" key="1">
    <source>
        <dbReference type="ARBA" id="ARBA00009995"/>
    </source>
</evidence>
<name>A0ABD1VS80_9LAMI</name>
<dbReference type="GO" id="GO:0035251">
    <property type="term" value="F:UDP-glucosyltransferase activity"/>
    <property type="evidence" value="ECO:0007669"/>
    <property type="project" value="UniProtKB-ARBA"/>
</dbReference>
<dbReference type="CDD" id="cd03784">
    <property type="entry name" value="GT1_Gtf-like"/>
    <property type="match status" value="1"/>
</dbReference>
<keyword evidence="6" id="KW-1133">Transmembrane helix</keyword>
<evidence type="ECO:0000256" key="6">
    <source>
        <dbReference type="SAM" id="Phobius"/>
    </source>
</evidence>
<organism evidence="7 8">
    <name type="scientific">Abeliophyllum distichum</name>
    <dbReference type="NCBI Taxonomy" id="126358"/>
    <lineage>
        <taxon>Eukaryota</taxon>
        <taxon>Viridiplantae</taxon>
        <taxon>Streptophyta</taxon>
        <taxon>Embryophyta</taxon>
        <taxon>Tracheophyta</taxon>
        <taxon>Spermatophyta</taxon>
        <taxon>Magnoliopsida</taxon>
        <taxon>eudicotyledons</taxon>
        <taxon>Gunneridae</taxon>
        <taxon>Pentapetalae</taxon>
        <taxon>asterids</taxon>
        <taxon>lamiids</taxon>
        <taxon>Lamiales</taxon>
        <taxon>Oleaceae</taxon>
        <taxon>Forsythieae</taxon>
        <taxon>Abeliophyllum</taxon>
    </lineage>
</organism>
<evidence type="ECO:0000256" key="4">
    <source>
        <dbReference type="RuleBase" id="RU003718"/>
    </source>
</evidence>
<dbReference type="FunFam" id="3.40.50.2000:FF:000020">
    <property type="entry name" value="Glycosyltransferase"/>
    <property type="match status" value="1"/>
</dbReference>
<keyword evidence="6" id="KW-0472">Membrane</keyword>
<dbReference type="PROSITE" id="PS00375">
    <property type="entry name" value="UDPGT"/>
    <property type="match status" value="1"/>
</dbReference>
<feature type="transmembrane region" description="Helical" evidence="6">
    <location>
        <begin position="20"/>
        <end position="37"/>
    </location>
</feature>
<dbReference type="SUPFAM" id="SSF53756">
    <property type="entry name" value="UDP-Glycosyltransferase/glycogen phosphorylase"/>
    <property type="match status" value="1"/>
</dbReference>
<evidence type="ECO:0000313" key="8">
    <source>
        <dbReference type="Proteomes" id="UP001604336"/>
    </source>
</evidence>
<dbReference type="Pfam" id="PF00201">
    <property type="entry name" value="UDPGT"/>
    <property type="match status" value="1"/>
</dbReference>
<feature type="transmembrane region" description="Helical" evidence="6">
    <location>
        <begin position="160"/>
        <end position="181"/>
    </location>
</feature>
<protein>
    <recommendedName>
        <fullName evidence="5">Glycosyltransferase</fullName>
        <ecNumber evidence="5">2.4.1.-</ecNumber>
    </recommendedName>
</protein>
<feature type="transmembrane region" description="Helical" evidence="6">
    <location>
        <begin position="187"/>
        <end position="206"/>
    </location>
</feature>
<dbReference type="InterPro" id="IPR035595">
    <property type="entry name" value="UDP_glycos_trans_CS"/>
</dbReference>
<reference evidence="8" key="1">
    <citation type="submission" date="2024-07" db="EMBL/GenBank/DDBJ databases">
        <title>Two chromosome-level genome assemblies of Korean endemic species Abeliophyllum distichum and Forsythia ovata (Oleaceae).</title>
        <authorList>
            <person name="Jang H."/>
        </authorList>
    </citation>
    <scope>NUCLEOTIDE SEQUENCE [LARGE SCALE GENOMIC DNA]</scope>
</reference>
<comment type="caution">
    <text evidence="7">The sequence shown here is derived from an EMBL/GenBank/DDBJ whole genome shotgun (WGS) entry which is preliminary data.</text>
</comment>
<dbReference type="PANTHER" id="PTHR48048">
    <property type="entry name" value="GLYCOSYLTRANSFERASE"/>
    <property type="match status" value="1"/>
</dbReference>
<dbReference type="Proteomes" id="UP001604336">
    <property type="component" value="Unassembled WGS sequence"/>
</dbReference>
<dbReference type="PANTHER" id="PTHR48048:SF30">
    <property type="entry name" value="GLYCOSYLTRANSFERASE"/>
    <property type="match status" value="1"/>
</dbReference>
<dbReference type="EC" id="2.4.1.-" evidence="5"/>
<gene>
    <name evidence="7" type="ORF">Adt_01192</name>
</gene>
<dbReference type="InterPro" id="IPR050481">
    <property type="entry name" value="UDP-glycosyltransf_plant"/>
</dbReference>